<dbReference type="AlphaFoldDB" id="J7LBN2"/>
<gene>
    <name evidence="2" type="ordered locus">B005_0118</name>
</gene>
<proteinExistence type="predicted"/>
<dbReference type="EMBL" id="CP003788">
    <property type="protein sequence ID" value="AFR11028.1"/>
    <property type="molecule type" value="Genomic_DNA"/>
</dbReference>
<accession>J7LBN2</accession>
<dbReference type="KEGG" id="nal:B005_0118"/>
<organism evidence="2 3">
    <name type="scientific">Nocardiopsis alba (strain ATCC BAA-2165 / BE74)</name>
    <dbReference type="NCBI Taxonomy" id="1205910"/>
    <lineage>
        <taxon>Bacteria</taxon>
        <taxon>Bacillati</taxon>
        <taxon>Actinomycetota</taxon>
        <taxon>Actinomycetes</taxon>
        <taxon>Streptosporangiales</taxon>
        <taxon>Nocardiopsidaceae</taxon>
        <taxon>Nocardiopsis</taxon>
    </lineage>
</organism>
<dbReference type="HOGENOM" id="CLU_3293147_0_0_11"/>
<feature type="compositionally biased region" description="Basic residues" evidence="1">
    <location>
        <begin position="7"/>
        <end position="17"/>
    </location>
</feature>
<name>J7LBN2_NOCAA</name>
<sequence length="40" mass="4102">MSTGTSVRRRGHGRTVRRGGGANTAVGRWNAPPGPGVGTR</sequence>
<evidence type="ECO:0000313" key="3">
    <source>
        <dbReference type="Proteomes" id="UP000003779"/>
    </source>
</evidence>
<dbReference type="STRING" id="1205910.B005_0118"/>
<reference evidence="3" key="2">
    <citation type="submission" date="2012-08" db="EMBL/GenBank/DDBJ databases">
        <title>Whole-genome sequence of Nocardiopsis alba strain ATCC BAA-2165 associated with honeybees.</title>
        <authorList>
            <person name="Qiao J."/>
            <person name="Chen L."/>
            <person name="Li Y."/>
            <person name="Wang J."/>
            <person name="Zhang W."/>
            <person name="Chen S."/>
        </authorList>
    </citation>
    <scope>NUCLEOTIDE SEQUENCE [LARGE SCALE GENOMIC DNA]</scope>
    <source>
        <strain evidence="3">ATCC BAA-2165 / BE74</strain>
    </source>
</reference>
<feature type="region of interest" description="Disordered" evidence="1">
    <location>
        <begin position="1"/>
        <end position="40"/>
    </location>
</feature>
<protein>
    <submittedName>
        <fullName evidence="2">Uncharacterized protein</fullName>
    </submittedName>
</protein>
<evidence type="ECO:0000256" key="1">
    <source>
        <dbReference type="SAM" id="MobiDB-lite"/>
    </source>
</evidence>
<evidence type="ECO:0000313" key="2">
    <source>
        <dbReference type="EMBL" id="AFR11028.1"/>
    </source>
</evidence>
<dbReference type="Proteomes" id="UP000003779">
    <property type="component" value="Chromosome"/>
</dbReference>
<reference evidence="2 3" key="1">
    <citation type="journal article" date="2012" name="J. Bacteriol.">
        <title>Whole-Genome Sequence of Nocardiopsis alba Strain ATCC BAA-2165, Associated with Honeybees.</title>
        <authorList>
            <person name="Qiao J."/>
            <person name="Chen L."/>
            <person name="Li Y."/>
            <person name="Wang J."/>
            <person name="Zhang W."/>
            <person name="Chen S."/>
        </authorList>
    </citation>
    <scope>NUCLEOTIDE SEQUENCE [LARGE SCALE GENOMIC DNA]</scope>
    <source>
        <strain evidence="3">ATCC BAA-2165 / BE74</strain>
    </source>
</reference>